<reference evidence="8 9" key="1">
    <citation type="submission" date="2016-10" db="EMBL/GenBank/DDBJ databases">
        <authorList>
            <person name="Varghese N."/>
            <person name="Submissions S."/>
        </authorList>
    </citation>
    <scope>NUCLEOTIDE SEQUENCE [LARGE SCALE GENOMIC DNA]</scope>
    <source>
        <strain evidence="8 9">BS3667</strain>
    </source>
</reference>
<keyword evidence="5" id="KW-0067">ATP-binding</keyword>
<dbReference type="AlphaFoldDB" id="A0A8I1FMC6"/>
<dbReference type="Gene3D" id="3.40.1190.20">
    <property type="match status" value="1"/>
</dbReference>
<evidence type="ECO:0000256" key="1">
    <source>
        <dbReference type="ARBA" id="ARBA00010688"/>
    </source>
</evidence>
<keyword evidence="2" id="KW-0808">Transferase</keyword>
<evidence type="ECO:0000313" key="8">
    <source>
        <dbReference type="EMBL" id="SDU59832.1"/>
    </source>
</evidence>
<dbReference type="InterPro" id="IPR029056">
    <property type="entry name" value="Ribokinase-like"/>
</dbReference>
<dbReference type="OrthoDB" id="9776822at2"/>
<dbReference type="CDD" id="cd01166">
    <property type="entry name" value="KdgK"/>
    <property type="match status" value="1"/>
</dbReference>
<dbReference type="InterPro" id="IPR011611">
    <property type="entry name" value="PfkB_dom"/>
</dbReference>
<dbReference type="InterPro" id="IPR050306">
    <property type="entry name" value="PfkB_Carbo_kinase"/>
</dbReference>
<evidence type="ECO:0000259" key="6">
    <source>
        <dbReference type="Pfam" id="PF00294"/>
    </source>
</evidence>
<reference evidence="7" key="2">
    <citation type="submission" date="2020-12" db="EMBL/GenBank/DDBJ databases">
        <title>Antibiotic resistance and phylogeny of Pseudomonas spp. isolated over three decades from chicken meat in the Norwegian food chain.</title>
        <authorList>
            <person name="Moen B."/>
        </authorList>
    </citation>
    <scope>NUCLEOTIDE SEQUENCE</scope>
    <source>
        <strain evidence="7">MF6762</strain>
    </source>
</reference>
<dbReference type="EMBL" id="LT629795">
    <property type="protein sequence ID" value="SDU59832.1"/>
    <property type="molecule type" value="Genomic_DNA"/>
</dbReference>
<dbReference type="GO" id="GO:0005524">
    <property type="term" value="F:ATP binding"/>
    <property type="evidence" value="ECO:0007669"/>
    <property type="project" value="UniProtKB-KW"/>
</dbReference>
<dbReference type="PROSITE" id="PS00584">
    <property type="entry name" value="PFKB_KINASES_2"/>
    <property type="match status" value="1"/>
</dbReference>
<evidence type="ECO:0000256" key="5">
    <source>
        <dbReference type="ARBA" id="ARBA00022840"/>
    </source>
</evidence>
<evidence type="ECO:0000256" key="3">
    <source>
        <dbReference type="ARBA" id="ARBA00022741"/>
    </source>
</evidence>
<sequence length="319" mass="33880">MSHSTETIDIVTCGEAMGLFSAQTDGSLREAEHYVRAAAGAELNVATGLARLGFRVGYISRLGDDTLGHWLREVMTRDGIDHRHTAQDNEHATGLMFKSRRSDGGDPDIEYYRKGSAASHLNLSDYPAEYCRAAKHLHITGISPALSDSVCELIVHMARDMRAAGCSVSFDPNLRPRLWGSRDSMVACLNDLAGLADWVFPGLAEGRLLSGLEHPADIARYFLAKGCSLVVIKLGAEGAYYASANESGYSPGYPVSNVVDTVGAGDGFAVGVISALLEGSSVAQAVARGNLIGARVLGFPGDSDGLPTHAELARFAEHT</sequence>
<accession>A0A8I1FMC6</accession>
<dbReference type="GeneID" id="96620582"/>
<dbReference type="Proteomes" id="UP000182058">
    <property type="component" value="Chromosome I"/>
</dbReference>
<dbReference type="Proteomes" id="UP000658390">
    <property type="component" value="Unassembled WGS sequence"/>
</dbReference>
<dbReference type="PANTHER" id="PTHR43085:SF1">
    <property type="entry name" value="PSEUDOURIDINE KINASE-RELATED"/>
    <property type="match status" value="1"/>
</dbReference>
<evidence type="ECO:0000313" key="9">
    <source>
        <dbReference type="Proteomes" id="UP000182058"/>
    </source>
</evidence>
<proteinExistence type="inferred from homology"/>
<dbReference type="RefSeq" id="WP_048351877.1">
    <property type="nucleotide sequence ID" value="NZ_CP049044.1"/>
</dbReference>
<dbReference type="GO" id="GO:0016301">
    <property type="term" value="F:kinase activity"/>
    <property type="evidence" value="ECO:0007669"/>
    <property type="project" value="UniProtKB-KW"/>
</dbReference>
<feature type="domain" description="Carbohydrate kinase PfkB" evidence="6">
    <location>
        <begin position="9"/>
        <end position="308"/>
    </location>
</feature>
<comment type="similarity">
    <text evidence="1">Belongs to the carbohydrate kinase PfkB family.</text>
</comment>
<keyword evidence="3" id="KW-0547">Nucleotide-binding</keyword>
<keyword evidence="9" id="KW-1185">Reference proteome</keyword>
<name>A0A8I1FMC6_9PSED</name>
<dbReference type="Pfam" id="PF00294">
    <property type="entry name" value="PfkB"/>
    <property type="match status" value="1"/>
</dbReference>
<evidence type="ECO:0000313" key="7">
    <source>
        <dbReference type="EMBL" id="MBJ2257167.1"/>
    </source>
</evidence>
<dbReference type="SUPFAM" id="SSF53613">
    <property type="entry name" value="Ribokinase-like"/>
    <property type="match status" value="1"/>
</dbReference>
<evidence type="ECO:0000256" key="2">
    <source>
        <dbReference type="ARBA" id="ARBA00022679"/>
    </source>
</evidence>
<evidence type="ECO:0000256" key="4">
    <source>
        <dbReference type="ARBA" id="ARBA00022777"/>
    </source>
</evidence>
<organism evidence="7 10">
    <name type="scientific">Pseudomonas psychrophila</name>
    <dbReference type="NCBI Taxonomy" id="122355"/>
    <lineage>
        <taxon>Bacteria</taxon>
        <taxon>Pseudomonadati</taxon>
        <taxon>Pseudomonadota</taxon>
        <taxon>Gammaproteobacteria</taxon>
        <taxon>Pseudomonadales</taxon>
        <taxon>Pseudomonadaceae</taxon>
        <taxon>Pseudomonas</taxon>
    </lineage>
</organism>
<keyword evidence="4 7" id="KW-0418">Kinase</keyword>
<dbReference type="EMBL" id="JAEKCZ010000009">
    <property type="protein sequence ID" value="MBJ2257167.1"/>
    <property type="molecule type" value="Genomic_DNA"/>
</dbReference>
<gene>
    <name evidence="7" type="ORF">JFT45_11640</name>
    <name evidence="8" type="ORF">SAMN04490201_2992</name>
</gene>
<dbReference type="InterPro" id="IPR002173">
    <property type="entry name" value="Carboh/pur_kinase_PfkB_CS"/>
</dbReference>
<dbReference type="PANTHER" id="PTHR43085">
    <property type="entry name" value="HEXOKINASE FAMILY MEMBER"/>
    <property type="match status" value="1"/>
</dbReference>
<protein>
    <submittedName>
        <fullName evidence="8">2-keto-3-deoxygluconate kinase</fullName>
    </submittedName>
    <submittedName>
        <fullName evidence="7">Sugar kinase</fullName>
    </submittedName>
</protein>
<evidence type="ECO:0000313" key="10">
    <source>
        <dbReference type="Proteomes" id="UP000658390"/>
    </source>
</evidence>